<evidence type="ECO:0000256" key="2">
    <source>
        <dbReference type="PIRSR" id="PIRSR613078-1"/>
    </source>
</evidence>
<sequence length="375" mass="39728">MTQSRVVVEADGGSRGNPGPAGYGAVVFDADRGRVLAERRESVGIATNNVAEYRGLIAGLTAARDLGAHEVDVRMDSKLVVEQMSGRWKIKHPDMIPLAQRARELAGSFARVTYTWIPRSENSHADRLANEAMDGEDAITEGVAADEGTTEAAPAASAAPAAAAAPGWTGAVGAPTRMLLLRHGQTELSIERRYSGRGNPPLTEYGRAQARAAAERIASKGAIAAVVSSPLGRARETAEAAAGALGMPVTVHEGLTETDFGKWEGLTFAEAQQRDPDLHSRWLSDTAVRPPEGESFDEVRARIEAVRDDLTAAYAGANILVVTHVTPIKTLLQIALGVGPSLLYRLHLDLASLSIAEFYPDGGSSVRLVNDTSHL</sequence>
<organism evidence="5 6">
    <name type="scientific">Prescottella agglutinans</name>
    <dbReference type="NCBI Taxonomy" id="1644129"/>
    <lineage>
        <taxon>Bacteria</taxon>
        <taxon>Bacillati</taxon>
        <taxon>Actinomycetota</taxon>
        <taxon>Actinomycetes</taxon>
        <taxon>Mycobacteriales</taxon>
        <taxon>Nocardiaceae</taxon>
        <taxon>Prescottella</taxon>
    </lineage>
</organism>
<feature type="binding site" evidence="3">
    <location>
        <position position="233"/>
    </location>
    <ligand>
        <name>substrate</name>
    </ligand>
</feature>
<dbReference type="Pfam" id="PF13456">
    <property type="entry name" value="RVT_3"/>
    <property type="match status" value="1"/>
</dbReference>
<dbReference type="PANTHER" id="PTHR48100">
    <property type="entry name" value="BROAD-SPECIFICITY PHOSPHATASE YOR283W-RELATED"/>
    <property type="match status" value="1"/>
</dbReference>
<evidence type="ECO:0000313" key="5">
    <source>
        <dbReference type="EMBL" id="RVW10951.1"/>
    </source>
</evidence>
<dbReference type="InterPro" id="IPR036397">
    <property type="entry name" value="RNaseH_sf"/>
</dbReference>
<feature type="domain" description="RNase H type-1" evidence="4">
    <location>
        <begin position="2"/>
        <end position="134"/>
    </location>
</feature>
<accession>A0A438BJL8</accession>
<dbReference type="SMART" id="SM00855">
    <property type="entry name" value="PGAM"/>
    <property type="match status" value="1"/>
</dbReference>
<proteinExistence type="predicted"/>
<evidence type="ECO:0000256" key="1">
    <source>
        <dbReference type="PIRSR" id="PIRSR036922-1"/>
    </source>
</evidence>
<dbReference type="FunFam" id="3.30.420.10:FF:000076">
    <property type="entry name" value="RBR-type E3 ubiquitin transferase"/>
    <property type="match status" value="1"/>
</dbReference>
<dbReference type="GO" id="GO:0005737">
    <property type="term" value="C:cytoplasm"/>
    <property type="evidence" value="ECO:0007669"/>
    <property type="project" value="TreeGrafter"/>
</dbReference>
<protein>
    <submittedName>
        <fullName evidence="5">Bifunctional RNase H/acid phosphatase</fullName>
    </submittedName>
</protein>
<dbReference type="CDD" id="cd07067">
    <property type="entry name" value="HP_PGM_like"/>
    <property type="match status" value="1"/>
</dbReference>
<feature type="active site" description="Proton donor/acceptor" evidence="2">
    <location>
        <position position="257"/>
    </location>
</feature>
<reference evidence="5 6" key="1">
    <citation type="submission" date="2018-11" db="EMBL/GenBank/DDBJ databases">
        <title>Rhodococcus spongicola sp. nov. and Rhodococcus xishaensis sp. nov. from marine sponges.</title>
        <authorList>
            <person name="Li L."/>
            <person name="Lin H.W."/>
        </authorList>
    </citation>
    <scope>NUCLEOTIDE SEQUENCE [LARGE SCALE GENOMIC DNA]</scope>
    <source>
        <strain evidence="5 6">CCTCC AB2014297</strain>
    </source>
</reference>
<evidence type="ECO:0000259" key="4">
    <source>
        <dbReference type="PROSITE" id="PS50879"/>
    </source>
</evidence>
<dbReference type="Gene3D" id="3.40.50.1240">
    <property type="entry name" value="Phosphoglycerate mutase-like"/>
    <property type="match status" value="1"/>
</dbReference>
<feature type="active site" description="Proton donor/acceptor; for phosphatase activity" evidence="1">
    <location>
        <position position="257"/>
    </location>
</feature>
<dbReference type="EMBL" id="RKLP01000001">
    <property type="protein sequence ID" value="RVW10951.1"/>
    <property type="molecule type" value="Genomic_DNA"/>
</dbReference>
<dbReference type="PIRSF" id="PIRSF036922">
    <property type="entry name" value="RNaseH_PGAM"/>
    <property type="match status" value="1"/>
</dbReference>
<dbReference type="InterPro" id="IPR013078">
    <property type="entry name" value="His_Pase_superF_clade-1"/>
</dbReference>
<dbReference type="GO" id="GO:0003676">
    <property type="term" value="F:nucleic acid binding"/>
    <property type="evidence" value="ECO:0007669"/>
    <property type="project" value="InterPro"/>
</dbReference>
<dbReference type="RefSeq" id="WP_127914057.1">
    <property type="nucleotide sequence ID" value="NZ_RKLP01000001.1"/>
</dbReference>
<dbReference type="CDD" id="cd09279">
    <property type="entry name" value="RNase_HI_like"/>
    <property type="match status" value="1"/>
</dbReference>
<dbReference type="SUPFAM" id="SSF53254">
    <property type="entry name" value="Phosphoglycerate mutase-like"/>
    <property type="match status" value="1"/>
</dbReference>
<dbReference type="NCBIfam" id="NF005567">
    <property type="entry name" value="PRK07238.1"/>
    <property type="match status" value="1"/>
</dbReference>
<dbReference type="Pfam" id="PF00300">
    <property type="entry name" value="His_Phos_1"/>
    <property type="match status" value="1"/>
</dbReference>
<dbReference type="SUPFAM" id="SSF53098">
    <property type="entry name" value="Ribonuclease H-like"/>
    <property type="match status" value="1"/>
</dbReference>
<dbReference type="GO" id="GO:0004523">
    <property type="term" value="F:RNA-DNA hybrid ribonuclease activity"/>
    <property type="evidence" value="ECO:0007669"/>
    <property type="project" value="InterPro"/>
</dbReference>
<dbReference type="InterPro" id="IPR002156">
    <property type="entry name" value="RNaseH_domain"/>
</dbReference>
<dbReference type="GO" id="GO:0016791">
    <property type="term" value="F:phosphatase activity"/>
    <property type="evidence" value="ECO:0007669"/>
    <property type="project" value="TreeGrafter"/>
</dbReference>
<evidence type="ECO:0000256" key="3">
    <source>
        <dbReference type="PIRSR" id="PIRSR613078-2"/>
    </source>
</evidence>
<dbReference type="InterPro" id="IPR050275">
    <property type="entry name" value="PGM_Phosphatase"/>
</dbReference>
<dbReference type="AlphaFoldDB" id="A0A438BJL8"/>
<dbReference type="InterPro" id="IPR014636">
    <property type="entry name" value="RNaseH/PGlycerate_mutase"/>
</dbReference>
<feature type="active site" description="Tele-phosphohistidine intermediate" evidence="1">
    <location>
        <position position="183"/>
    </location>
</feature>
<dbReference type="InterPro" id="IPR029033">
    <property type="entry name" value="His_PPase_superfam"/>
</dbReference>
<dbReference type="Proteomes" id="UP000286208">
    <property type="component" value="Unassembled WGS sequence"/>
</dbReference>
<dbReference type="Gene3D" id="3.30.420.10">
    <property type="entry name" value="Ribonuclease H-like superfamily/Ribonuclease H"/>
    <property type="match status" value="1"/>
</dbReference>
<dbReference type="PANTHER" id="PTHR48100:SF1">
    <property type="entry name" value="HISTIDINE PHOSPHATASE FAMILY PROTEIN-RELATED"/>
    <property type="match status" value="1"/>
</dbReference>
<dbReference type="InterPro" id="IPR012337">
    <property type="entry name" value="RNaseH-like_sf"/>
</dbReference>
<keyword evidence="6" id="KW-1185">Reference proteome</keyword>
<dbReference type="OrthoDB" id="5296884at2"/>
<dbReference type="PROSITE" id="PS50879">
    <property type="entry name" value="RNASE_H_1"/>
    <property type="match status" value="1"/>
</dbReference>
<comment type="caution">
    <text evidence="5">The sequence shown here is derived from an EMBL/GenBank/DDBJ whole genome shotgun (WGS) entry which is preliminary data.</text>
</comment>
<gene>
    <name evidence="5" type="ORF">EGT67_00265</name>
</gene>
<evidence type="ECO:0000313" key="6">
    <source>
        <dbReference type="Proteomes" id="UP000286208"/>
    </source>
</evidence>
<name>A0A438BJL8_9NOCA</name>